<gene>
    <name evidence="1" type="ORF">METZ01_LOCUS216906</name>
</gene>
<name>A0A382FN44_9ZZZZ</name>
<reference evidence="1" key="1">
    <citation type="submission" date="2018-05" db="EMBL/GenBank/DDBJ databases">
        <authorList>
            <person name="Lanie J.A."/>
            <person name="Ng W.-L."/>
            <person name="Kazmierczak K.M."/>
            <person name="Andrzejewski T.M."/>
            <person name="Davidsen T.M."/>
            <person name="Wayne K.J."/>
            <person name="Tettelin H."/>
            <person name="Glass J.I."/>
            <person name="Rusch D."/>
            <person name="Podicherti R."/>
            <person name="Tsui H.-C.T."/>
            <person name="Winkler M.E."/>
        </authorList>
    </citation>
    <scope>NUCLEOTIDE SEQUENCE</scope>
</reference>
<dbReference type="AlphaFoldDB" id="A0A382FN44"/>
<proteinExistence type="predicted"/>
<dbReference type="EMBL" id="UINC01050737">
    <property type="protein sequence ID" value="SVB64052.1"/>
    <property type="molecule type" value="Genomic_DNA"/>
</dbReference>
<evidence type="ECO:0000313" key="1">
    <source>
        <dbReference type="EMBL" id="SVB64052.1"/>
    </source>
</evidence>
<sequence>MGGLFVLVINLSSGSIFLYCRGNNLTKDSNLFKSPYFSLIGNLGNSNLSLLKSMTPECCPKAY</sequence>
<protein>
    <submittedName>
        <fullName evidence="1">Uncharacterized protein</fullName>
    </submittedName>
</protein>
<accession>A0A382FN44</accession>
<organism evidence="1">
    <name type="scientific">marine metagenome</name>
    <dbReference type="NCBI Taxonomy" id="408172"/>
    <lineage>
        <taxon>unclassified sequences</taxon>
        <taxon>metagenomes</taxon>
        <taxon>ecological metagenomes</taxon>
    </lineage>
</organism>